<sequence>MGEPETSGQRPNDNTSFDVVLEGNKDIATSALLEKITVGVSGRHRFQKIWVRMNEKGGKTTVSYDEKNDAPAVDRTVSILPTKEEIESRAGTTEFLVVGIVLAEDPYKFSSQGTNKARDKKRHDQRAERGIIPKEKNVLRAIVPITDYISPTSIKYYVACHQTHNICDMRVIGVDAIFYFQEIWEGLSEDVDVKTRRSRLGAACKLHAARDKKPPQRALTSISAKSDSTASNQLSVTPVVNAANVILMQYSMYKASREPSAILALKKTLEDLLPDLLSKPSDEGILGFYTFESVLEEEDAVKAVTAVKT</sequence>
<dbReference type="AlphaFoldDB" id="A0A8H4RHW3"/>
<comment type="caution">
    <text evidence="1">The sequence shown here is derived from an EMBL/GenBank/DDBJ whole genome shotgun (WGS) entry which is preliminary data.</text>
</comment>
<dbReference type="Proteomes" id="UP000566819">
    <property type="component" value="Unassembled WGS sequence"/>
</dbReference>
<dbReference type="OrthoDB" id="3562147at2759"/>
<evidence type="ECO:0000313" key="2">
    <source>
        <dbReference type="Proteomes" id="UP000566819"/>
    </source>
</evidence>
<gene>
    <name evidence="1" type="ORF">G7Y89_g8208</name>
</gene>
<keyword evidence="2" id="KW-1185">Reference proteome</keyword>
<protein>
    <submittedName>
        <fullName evidence="1">Uncharacterized protein</fullName>
    </submittedName>
</protein>
<evidence type="ECO:0000313" key="1">
    <source>
        <dbReference type="EMBL" id="KAF4629933.1"/>
    </source>
</evidence>
<dbReference type="EMBL" id="JAAMPI010000610">
    <property type="protein sequence ID" value="KAF4629933.1"/>
    <property type="molecule type" value="Genomic_DNA"/>
</dbReference>
<proteinExistence type="predicted"/>
<organism evidence="1 2">
    <name type="scientific">Cudoniella acicularis</name>
    <dbReference type="NCBI Taxonomy" id="354080"/>
    <lineage>
        <taxon>Eukaryota</taxon>
        <taxon>Fungi</taxon>
        <taxon>Dikarya</taxon>
        <taxon>Ascomycota</taxon>
        <taxon>Pezizomycotina</taxon>
        <taxon>Leotiomycetes</taxon>
        <taxon>Helotiales</taxon>
        <taxon>Tricladiaceae</taxon>
        <taxon>Cudoniella</taxon>
    </lineage>
</organism>
<accession>A0A8H4RHW3</accession>
<name>A0A8H4RHW3_9HELO</name>
<reference evidence="1 2" key="1">
    <citation type="submission" date="2020-03" db="EMBL/GenBank/DDBJ databases">
        <title>Draft Genome Sequence of Cudoniella acicularis.</title>
        <authorList>
            <person name="Buettner E."/>
            <person name="Kellner H."/>
        </authorList>
    </citation>
    <scope>NUCLEOTIDE SEQUENCE [LARGE SCALE GENOMIC DNA]</scope>
    <source>
        <strain evidence="1 2">DSM 108380</strain>
    </source>
</reference>